<feature type="domain" description="Helix-turn-helix" evidence="2">
    <location>
        <begin position="49"/>
        <end position="97"/>
    </location>
</feature>
<feature type="domain" description="PBP" evidence="1">
    <location>
        <begin position="146"/>
        <end position="312"/>
    </location>
</feature>
<dbReference type="EMBL" id="VSSQ01020529">
    <property type="protein sequence ID" value="MPM65462.1"/>
    <property type="molecule type" value="Genomic_DNA"/>
</dbReference>
<dbReference type="PANTHER" id="PTHR38431">
    <property type="entry name" value="BLL2305 PROTEIN"/>
    <property type="match status" value="1"/>
</dbReference>
<comment type="caution">
    <text evidence="3">The sequence shown here is derived from an EMBL/GenBank/DDBJ whole genome shotgun (WGS) entry which is preliminary data.</text>
</comment>
<organism evidence="3">
    <name type="scientific">bioreactor metagenome</name>
    <dbReference type="NCBI Taxonomy" id="1076179"/>
    <lineage>
        <taxon>unclassified sequences</taxon>
        <taxon>metagenomes</taxon>
        <taxon>ecological metagenomes</taxon>
    </lineage>
</organism>
<dbReference type="GO" id="GO:0003677">
    <property type="term" value="F:DNA binding"/>
    <property type="evidence" value="ECO:0007669"/>
    <property type="project" value="InterPro"/>
</dbReference>
<evidence type="ECO:0000259" key="2">
    <source>
        <dbReference type="Pfam" id="PF12728"/>
    </source>
</evidence>
<evidence type="ECO:0008006" key="4">
    <source>
        <dbReference type="Google" id="ProtNLM"/>
    </source>
</evidence>
<gene>
    <name evidence="3" type="ORF">SDC9_112358</name>
</gene>
<dbReference type="SUPFAM" id="SSF53850">
    <property type="entry name" value="Periplasmic binding protein-like II"/>
    <property type="match status" value="1"/>
</dbReference>
<dbReference type="AlphaFoldDB" id="A0A645BJP6"/>
<dbReference type="PANTHER" id="PTHR38431:SF1">
    <property type="entry name" value="BLL2305 PROTEIN"/>
    <property type="match status" value="1"/>
</dbReference>
<dbReference type="InterPro" id="IPR024370">
    <property type="entry name" value="PBP_domain"/>
</dbReference>
<dbReference type="NCBIfam" id="TIGR01764">
    <property type="entry name" value="excise"/>
    <property type="match status" value="1"/>
</dbReference>
<dbReference type="Pfam" id="PF12728">
    <property type="entry name" value="HTH_17"/>
    <property type="match status" value="1"/>
</dbReference>
<reference evidence="3" key="1">
    <citation type="submission" date="2019-08" db="EMBL/GenBank/DDBJ databases">
        <authorList>
            <person name="Kucharzyk K."/>
            <person name="Murdoch R.W."/>
            <person name="Higgins S."/>
            <person name="Loffler F."/>
        </authorList>
    </citation>
    <scope>NUCLEOTIDE SEQUENCE</scope>
</reference>
<accession>A0A645BJP6</accession>
<protein>
    <recommendedName>
        <fullName evidence="4">PBP domain-containing protein</fullName>
    </recommendedName>
</protein>
<dbReference type="InterPro" id="IPR010093">
    <property type="entry name" value="SinI_DNA-bd"/>
</dbReference>
<dbReference type="Pfam" id="PF12727">
    <property type="entry name" value="PBP_like"/>
    <property type="match status" value="1"/>
</dbReference>
<proteinExistence type="predicted"/>
<sequence>MRVRMPGPLGANPYIVSGGVIKKLPDGNRIHHRACPAKTGVSAMSAYAFLTVQEVADLLKIKKTTVYDLIKRGKLPSSRVGKQLRISEQVLAQYVQSSESAPEPRERSLAESAPVRPAGSLILCGQDRALDFITNYMGAQPDCPGVLRSNQGSSNSLLALYQRKVDIATAHLWDQETGEYNYPFVTRLVPGSALVAVRLFGRMQGFYVRKDNPLGIAGWEDLKRGDLRYVNREKGSGTRVLLDSRLKGMGLSAGALRGYEREHYSHLSVASAVACGDGDLGLGCEHGGQQVGDLTFIPLQLEWYDMVFFADVEPTLPYRVILDYITSARFFRELSSLGGYDISQTGKIKRL</sequence>
<evidence type="ECO:0000259" key="1">
    <source>
        <dbReference type="Pfam" id="PF12727"/>
    </source>
</evidence>
<dbReference type="InterPro" id="IPR041657">
    <property type="entry name" value="HTH_17"/>
</dbReference>
<evidence type="ECO:0000313" key="3">
    <source>
        <dbReference type="EMBL" id="MPM65462.1"/>
    </source>
</evidence>
<name>A0A645BJP6_9ZZZZ</name>